<feature type="transmembrane region" description="Helical" evidence="8">
    <location>
        <begin position="168"/>
        <end position="192"/>
    </location>
</feature>
<feature type="transmembrane region" description="Helical" evidence="8">
    <location>
        <begin position="14"/>
        <end position="39"/>
    </location>
</feature>
<accession>A0A1M5KAC6</accession>
<feature type="transmembrane region" description="Helical" evidence="8">
    <location>
        <begin position="358"/>
        <end position="383"/>
    </location>
</feature>
<evidence type="ECO:0000256" key="4">
    <source>
        <dbReference type="ARBA" id="ARBA00022692"/>
    </source>
</evidence>
<name>A0A1M5KAC6_9BRAD</name>
<evidence type="ECO:0000256" key="1">
    <source>
        <dbReference type="ARBA" id="ARBA00004141"/>
    </source>
</evidence>
<keyword evidence="5 8" id="KW-1133">Transmembrane helix</keyword>
<feature type="domain" description="Ammonium transporter AmtB-like" evidence="9">
    <location>
        <begin position="14"/>
        <end position="410"/>
    </location>
</feature>
<dbReference type="EMBL" id="LT670817">
    <property type="protein sequence ID" value="SHG49824.1"/>
    <property type="molecule type" value="Genomic_DNA"/>
</dbReference>
<feature type="transmembrane region" description="Helical" evidence="8">
    <location>
        <begin position="109"/>
        <end position="128"/>
    </location>
</feature>
<protein>
    <recommendedName>
        <fullName evidence="8">Ammonium transporter</fullName>
    </recommendedName>
</protein>
<feature type="transmembrane region" description="Helical" evidence="8">
    <location>
        <begin position="51"/>
        <end position="74"/>
    </location>
</feature>
<dbReference type="AlphaFoldDB" id="A0A1M5KAC6"/>
<dbReference type="NCBIfam" id="TIGR00836">
    <property type="entry name" value="amt"/>
    <property type="match status" value="1"/>
</dbReference>
<dbReference type="InterPro" id="IPR024041">
    <property type="entry name" value="NH4_transpt_AmtB-like_dom"/>
</dbReference>
<sequence>MLADSSKLNIGNTAFMLVCSALVMLMTPGLAFFYGGLVTKKNVLTVMIQNFASLCWTTILWFCIGYSMCFGPTWHGMIGDPTYFAFLKGVSLNTIYTGNNSGIPLGLHFVYQMMFAIIAPALITGAFANRVNFSAYLLFLTAWLIFVYFPFVHMVWSPNGLFSRMGVLDFAGGIVVHTTAGFAALASVIFVGRRCDSTDVPHNVPLMALGAGLLWFGWFGFNAGSEVGVDWVTVSSFVNTQLGAAFAGVAWLVLEWANVRRPNFVGLMTGAVAGLAAITPAAGYVSFGIASVIGFSAGLVCYYAVAIKKVFGWDDALDVWGVHGVGGVLGAILLGVFAAKSWNLHGAAGLLSGGTRFFLWQCIAVVASAAWAFVFSYAALWLINCVTSVRVDEETEKLGLDAGLLGEAAYSEDR</sequence>
<dbReference type="Proteomes" id="UP000189796">
    <property type="component" value="Chromosome I"/>
</dbReference>
<gene>
    <name evidence="10" type="ORF">SAMN05443248_1747</name>
</gene>
<comment type="similarity">
    <text evidence="2 8">Belongs to the ammonia transporter channel (TC 1.A.11.2) family.</text>
</comment>
<dbReference type="GO" id="GO:0008519">
    <property type="term" value="F:ammonium channel activity"/>
    <property type="evidence" value="ECO:0007669"/>
    <property type="project" value="InterPro"/>
</dbReference>
<feature type="transmembrane region" description="Helical" evidence="8">
    <location>
        <begin position="284"/>
        <end position="305"/>
    </location>
</feature>
<feature type="transmembrane region" description="Helical" evidence="8">
    <location>
        <begin position="233"/>
        <end position="254"/>
    </location>
</feature>
<dbReference type="PROSITE" id="PS01219">
    <property type="entry name" value="AMMONIUM_TRANSP"/>
    <property type="match status" value="1"/>
</dbReference>
<comment type="subcellular location">
    <subcellularLocation>
        <location evidence="8">Cell membrane</location>
        <topology evidence="8">Multi-pass membrane protein</topology>
    </subcellularLocation>
    <subcellularLocation>
        <location evidence="1">Membrane</location>
        <topology evidence="1">Multi-pass membrane protein</topology>
    </subcellularLocation>
</comment>
<keyword evidence="3 8" id="KW-0813">Transport</keyword>
<keyword evidence="4 8" id="KW-0812">Transmembrane</keyword>
<dbReference type="Gene3D" id="1.10.3430.10">
    <property type="entry name" value="Ammonium transporter AmtB like domains"/>
    <property type="match status" value="1"/>
</dbReference>
<proteinExistence type="inferred from homology"/>
<feature type="transmembrane region" description="Helical" evidence="8">
    <location>
        <begin position="135"/>
        <end position="156"/>
    </location>
</feature>
<dbReference type="InterPro" id="IPR018047">
    <property type="entry name" value="Ammonium_transpt_CS"/>
</dbReference>
<evidence type="ECO:0000256" key="6">
    <source>
        <dbReference type="ARBA" id="ARBA00023136"/>
    </source>
</evidence>
<keyword evidence="7 8" id="KW-0924">Ammonia transport</keyword>
<evidence type="ECO:0000256" key="8">
    <source>
        <dbReference type="RuleBase" id="RU362002"/>
    </source>
</evidence>
<evidence type="ECO:0000313" key="10">
    <source>
        <dbReference type="EMBL" id="SHG49824.1"/>
    </source>
</evidence>
<reference evidence="10 11" key="1">
    <citation type="submission" date="2016-11" db="EMBL/GenBank/DDBJ databases">
        <authorList>
            <person name="Jaros S."/>
            <person name="Januszkiewicz K."/>
            <person name="Wedrychowicz H."/>
        </authorList>
    </citation>
    <scope>NUCLEOTIDE SEQUENCE [LARGE SCALE GENOMIC DNA]</scope>
    <source>
        <strain evidence="10 11">GAS138</strain>
    </source>
</reference>
<evidence type="ECO:0000256" key="7">
    <source>
        <dbReference type="ARBA" id="ARBA00023177"/>
    </source>
</evidence>
<evidence type="ECO:0000313" key="11">
    <source>
        <dbReference type="Proteomes" id="UP000189796"/>
    </source>
</evidence>
<evidence type="ECO:0000259" key="9">
    <source>
        <dbReference type="Pfam" id="PF00909"/>
    </source>
</evidence>
<evidence type="ECO:0000256" key="5">
    <source>
        <dbReference type="ARBA" id="ARBA00022989"/>
    </source>
</evidence>
<dbReference type="InterPro" id="IPR029020">
    <property type="entry name" value="Ammonium/urea_transptr"/>
</dbReference>
<feature type="transmembrane region" description="Helical" evidence="8">
    <location>
        <begin position="261"/>
        <end position="278"/>
    </location>
</feature>
<feature type="transmembrane region" description="Helical" evidence="8">
    <location>
        <begin position="317"/>
        <end position="338"/>
    </location>
</feature>
<dbReference type="PANTHER" id="PTHR43029:SF10">
    <property type="entry name" value="AMMONIUM TRANSPORTER MEP2"/>
    <property type="match status" value="1"/>
</dbReference>
<evidence type="ECO:0000256" key="3">
    <source>
        <dbReference type="ARBA" id="ARBA00022448"/>
    </source>
</evidence>
<dbReference type="Pfam" id="PF00909">
    <property type="entry name" value="Ammonium_transp"/>
    <property type="match status" value="1"/>
</dbReference>
<dbReference type="GO" id="GO:0005886">
    <property type="term" value="C:plasma membrane"/>
    <property type="evidence" value="ECO:0007669"/>
    <property type="project" value="UniProtKB-SubCell"/>
</dbReference>
<organism evidence="10 11">
    <name type="scientific">Bradyrhizobium erythrophlei</name>
    <dbReference type="NCBI Taxonomy" id="1437360"/>
    <lineage>
        <taxon>Bacteria</taxon>
        <taxon>Pseudomonadati</taxon>
        <taxon>Pseudomonadota</taxon>
        <taxon>Alphaproteobacteria</taxon>
        <taxon>Hyphomicrobiales</taxon>
        <taxon>Nitrobacteraceae</taxon>
        <taxon>Bradyrhizobium</taxon>
    </lineage>
</organism>
<dbReference type="InterPro" id="IPR001905">
    <property type="entry name" value="Ammonium_transpt"/>
</dbReference>
<dbReference type="PANTHER" id="PTHR43029">
    <property type="entry name" value="AMMONIUM TRANSPORTER MEP2"/>
    <property type="match status" value="1"/>
</dbReference>
<dbReference type="RefSeq" id="WP_172842506.1">
    <property type="nucleotide sequence ID" value="NZ_LT670817.1"/>
</dbReference>
<evidence type="ECO:0000256" key="2">
    <source>
        <dbReference type="ARBA" id="ARBA00005887"/>
    </source>
</evidence>
<feature type="transmembrane region" description="Helical" evidence="8">
    <location>
        <begin position="204"/>
        <end position="221"/>
    </location>
</feature>
<keyword evidence="6 8" id="KW-0472">Membrane</keyword>
<dbReference type="SUPFAM" id="SSF111352">
    <property type="entry name" value="Ammonium transporter"/>
    <property type="match status" value="1"/>
</dbReference>